<evidence type="ECO:0000313" key="4">
    <source>
        <dbReference type="Proteomes" id="UP000568273"/>
    </source>
</evidence>
<accession>A0A848RGY2</accession>
<comment type="caution">
    <text evidence="3">The sequence shown here is derived from an EMBL/GenBank/DDBJ whole genome shotgun (WGS) entry which is preliminary data.</text>
</comment>
<name>A0A848RGY2_9FIRM</name>
<proteinExistence type="predicted"/>
<keyword evidence="4" id="KW-1185">Reference proteome</keyword>
<dbReference type="AlphaFoldDB" id="A0A848RGY2"/>
<dbReference type="EMBL" id="JABDSR010000003">
    <property type="protein sequence ID" value="NMW84689.1"/>
    <property type="molecule type" value="Genomic_DNA"/>
</dbReference>
<feature type="coiled-coil region" evidence="1">
    <location>
        <begin position="210"/>
        <end position="237"/>
    </location>
</feature>
<keyword evidence="1" id="KW-0175">Coiled coil</keyword>
<gene>
    <name evidence="3" type="ORF">HKO22_02885</name>
</gene>
<dbReference type="Proteomes" id="UP000568273">
    <property type="component" value="Unassembled WGS sequence"/>
</dbReference>
<sequence>MKFKIKKNHDLELAGYDANDLLVIEGVAFHSGTNANGAVIFKDDAKKDITTMIGKPLRVLWKGKPTGHGYNRMNNTFDKNVMNIGYVHNANIVDGENDEYKAEVQAIMWKKYYPEIAEKLVELDKEGELKFSIEAERKIEVLKNGDRRCFDNNFTGLAMVANPAWDKSKSFMVAEDEGADVTEKNANNSDSTSEVKKDDADEKIKEKEALIDVKLELIEAKKEKDNLTKELSKYKKIAKDYAIKEKGQQRLEKLSKYGEVKESVEELGILDDVEFVNKLELLVDEYAKNLDKNKNEQENTSADAISTLIDTRKKMEHKEPREALLDILRRK</sequence>
<reference evidence="3" key="1">
    <citation type="submission" date="2020-04" db="EMBL/GenBank/DDBJ databases">
        <title>Peptoniphilus sp. nov. isolated from swine feces.</title>
        <authorList>
            <person name="Ryu S.W."/>
        </authorList>
    </citation>
    <scope>NUCLEOTIDE SEQUENCE [LARGE SCALE GENOMIC DNA]</scope>
    <source>
        <strain evidence="3">AGMB00490</strain>
    </source>
</reference>
<evidence type="ECO:0000256" key="1">
    <source>
        <dbReference type="SAM" id="Coils"/>
    </source>
</evidence>
<protein>
    <submittedName>
        <fullName evidence="3">Uncharacterized protein</fullName>
    </submittedName>
</protein>
<feature type="region of interest" description="Disordered" evidence="2">
    <location>
        <begin position="178"/>
        <end position="200"/>
    </location>
</feature>
<evidence type="ECO:0000313" key="3">
    <source>
        <dbReference type="EMBL" id="NMW84689.1"/>
    </source>
</evidence>
<organism evidence="3 4">
    <name type="scientific">Peptoniphilus faecalis</name>
    <dbReference type="NCBI Taxonomy" id="2731255"/>
    <lineage>
        <taxon>Bacteria</taxon>
        <taxon>Bacillati</taxon>
        <taxon>Bacillota</taxon>
        <taxon>Tissierellia</taxon>
        <taxon>Tissierellales</taxon>
        <taxon>Peptoniphilaceae</taxon>
        <taxon>Peptoniphilus</taxon>
    </lineage>
</organism>
<evidence type="ECO:0000256" key="2">
    <source>
        <dbReference type="SAM" id="MobiDB-lite"/>
    </source>
</evidence>
<dbReference type="RefSeq" id="WP_169968403.1">
    <property type="nucleotide sequence ID" value="NZ_JABDSR010000003.1"/>
</dbReference>